<proteinExistence type="predicted"/>
<gene>
    <name evidence="1" type="ordered locus">VIT_19s0014g03260</name>
</gene>
<dbReference type="HOGENOM" id="CLU_1301632_0_0_1"/>
<dbReference type="PaxDb" id="29760-VIT_19s0014g03260.t01"/>
<sequence>MAYNQLNRDVSGHQLKQHGRRIVDIAFAQDAIDKYQTREAAAAIQGKMVGTQQRVFLCRYTESFDKAVREGVALSILFSFKDVQFPETIKSGGILMGSFHVVGVYKNGNHLISFQQQNENSTMWNHGPGSQTMSAVPANTYYSFQGQNQQPGGFRQGHQPSQHFGVLGYPNFHHSQAGISLEHQQQNPRDGSLSGSQGQACKQSQQIWIYRA</sequence>
<dbReference type="PANTHER" id="PTHR46445:SF3">
    <property type="entry name" value="RNA POLYMERASE II DEGRADATION FACTOR-LIKE PROTEIN (DUF1296)-RELATED"/>
    <property type="match status" value="1"/>
</dbReference>
<dbReference type="eggNOG" id="ENOG502QRB3">
    <property type="taxonomic scope" value="Eukaryota"/>
</dbReference>
<keyword evidence="2" id="KW-1185">Reference proteome</keyword>
<protein>
    <submittedName>
        <fullName evidence="1">Uncharacterized protein</fullName>
    </submittedName>
</protein>
<dbReference type="InParanoid" id="F6H272"/>
<evidence type="ECO:0000313" key="2">
    <source>
        <dbReference type="Proteomes" id="UP000009183"/>
    </source>
</evidence>
<dbReference type="Proteomes" id="UP000009183">
    <property type="component" value="Chromosome 19"/>
</dbReference>
<dbReference type="EMBL" id="FN595229">
    <property type="protein sequence ID" value="CCB46368.1"/>
    <property type="molecule type" value="Genomic_DNA"/>
</dbReference>
<dbReference type="STRING" id="29760.F6H272"/>
<evidence type="ECO:0000313" key="1">
    <source>
        <dbReference type="EMBL" id="CCB46368.1"/>
    </source>
</evidence>
<reference evidence="2" key="1">
    <citation type="journal article" date="2007" name="Nature">
        <title>The grapevine genome sequence suggests ancestral hexaploidization in major angiosperm phyla.</title>
        <authorList>
            <consortium name="The French-Italian Public Consortium for Grapevine Genome Characterization."/>
            <person name="Jaillon O."/>
            <person name="Aury J.-M."/>
            <person name="Noel B."/>
            <person name="Policriti A."/>
            <person name="Clepet C."/>
            <person name="Casagrande A."/>
            <person name="Choisne N."/>
            <person name="Aubourg S."/>
            <person name="Vitulo N."/>
            <person name="Jubin C."/>
            <person name="Vezzi A."/>
            <person name="Legeai F."/>
            <person name="Hugueney P."/>
            <person name="Dasilva C."/>
            <person name="Horner D."/>
            <person name="Mica E."/>
            <person name="Jublot D."/>
            <person name="Poulain J."/>
            <person name="Bruyere C."/>
            <person name="Billault A."/>
            <person name="Segurens B."/>
            <person name="Gouyvenoux M."/>
            <person name="Ugarte E."/>
            <person name="Cattonaro F."/>
            <person name="Anthouard V."/>
            <person name="Vico V."/>
            <person name="Del Fabbro C."/>
            <person name="Alaux M."/>
            <person name="Di Gaspero G."/>
            <person name="Dumas V."/>
            <person name="Felice N."/>
            <person name="Paillard S."/>
            <person name="Juman I."/>
            <person name="Moroldo M."/>
            <person name="Scalabrin S."/>
            <person name="Canaguier A."/>
            <person name="Le Clainche I."/>
            <person name="Malacrida G."/>
            <person name="Durand E."/>
            <person name="Pesole G."/>
            <person name="Laucou V."/>
            <person name="Chatelet P."/>
            <person name="Merdinoglu D."/>
            <person name="Delledonne M."/>
            <person name="Pezzotti M."/>
            <person name="Lecharny A."/>
            <person name="Scarpelli C."/>
            <person name="Artiguenave F."/>
            <person name="Pe M.E."/>
            <person name="Valle G."/>
            <person name="Morgante M."/>
            <person name="Caboche M."/>
            <person name="Adam-Blondon A.-F."/>
            <person name="Weissenbach J."/>
            <person name="Quetier F."/>
            <person name="Wincker P."/>
        </authorList>
    </citation>
    <scope>NUCLEOTIDE SEQUENCE [LARGE SCALE GENOMIC DNA]</scope>
    <source>
        <strain evidence="2">cv. Pinot noir / PN40024</strain>
    </source>
</reference>
<organism evidence="1 2">
    <name type="scientific">Vitis vinifera</name>
    <name type="common">Grape</name>
    <dbReference type="NCBI Taxonomy" id="29760"/>
    <lineage>
        <taxon>Eukaryota</taxon>
        <taxon>Viridiplantae</taxon>
        <taxon>Streptophyta</taxon>
        <taxon>Embryophyta</taxon>
        <taxon>Tracheophyta</taxon>
        <taxon>Spermatophyta</taxon>
        <taxon>Magnoliopsida</taxon>
        <taxon>eudicotyledons</taxon>
        <taxon>Gunneridae</taxon>
        <taxon>Pentapetalae</taxon>
        <taxon>rosids</taxon>
        <taxon>Vitales</taxon>
        <taxon>Vitaceae</taxon>
        <taxon>Viteae</taxon>
        <taxon>Vitis</taxon>
    </lineage>
</organism>
<accession>F6H272</accession>
<dbReference type="OrthoDB" id="762072at2759"/>
<dbReference type="ExpressionAtlas" id="F6H272">
    <property type="expression patterns" value="baseline"/>
</dbReference>
<dbReference type="AlphaFoldDB" id="F6H272"/>
<dbReference type="PANTHER" id="PTHR46445">
    <property type="entry name" value="RNA POLYMERASE II DEGRADATION FACTOR-LIKE PROTEIN (DUF1296)"/>
    <property type="match status" value="1"/>
</dbReference>
<name>F6H272_VITVI</name>